<comment type="subcellular location">
    <subcellularLocation>
        <location evidence="1">Cell membrane</location>
        <topology evidence="1">Multi-pass membrane protein</topology>
    </subcellularLocation>
</comment>
<dbReference type="GO" id="GO:0022857">
    <property type="term" value="F:transmembrane transporter activity"/>
    <property type="evidence" value="ECO:0007669"/>
    <property type="project" value="InterPro"/>
</dbReference>
<evidence type="ECO:0000256" key="4">
    <source>
        <dbReference type="ARBA" id="ARBA00022989"/>
    </source>
</evidence>
<feature type="transmembrane region" description="Helical" evidence="6">
    <location>
        <begin position="377"/>
        <end position="397"/>
    </location>
</feature>
<dbReference type="PANTHER" id="PTHR42770:SF11">
    <property type="entry name" value="INNER MEMBRANE TRANSPORT PROTEIN YBAT"/>
    <property type="match status" value="1"/>
</dbReference>
<keyword evidence="5 6" id="KW-0472">Membrane</keyword>
<evidence type="ECO:0000313" key="7">
    <source>
        <dbReference type="EMBL" id="ACF12423.1"/>
    </source>
</evidence>
<reference evidence="7" key="1">
    <citation type="submission" date="2008-06" db="EMBL/GenBank/DDBJ databases">
        <title>Complete sequence of Chlorobaculum parvum NCIB 8327.</title>
        <authorList>
            <consortium name="US DOE Joint Genome Institute"/>
            <person name="Lucas S."/>
            <person name="Copeland A."/>
            <person name="Lapidus A."/>
            <person name="Glavina del Rio T."/>
            <person name="Dalin E."/>
            <person name="Tice H."/>
            <person name="Bruce D."/>
            <person name="Goodwin L."/>
            <person name="Pitluck S."/>
            <person name="Schmutz J."/>
            <person name="Larimer F."/>
            <person name="Land M."/>
            <person name="Hauser L."/>
            <person name="Kyrpides N."/>
            <person name="Mikhailova N."/>
            <person name="Zhao F."/>
            <person name="Li T."/>
            <person name="Liu Z."/>
            <person name="Overmann J."/>
            <person name="Bryant D.A."/>
            <person name="Richardson P."/>
        </authorList>
    </citation>
    <scope>NUCLEOTIDE SEQUENCE [LARGE SCALE GENOMIC DNA]</scope>
    <source>
        <strain evidence="7">NCIB 8327</strain>
    </source>
</reference>
<feature type="transmembrane region" description="Helical" evidence="6">
    <location>
        <begin position="346"/>
        <end position="365"/>
    </location>
</feature>
<dbReference type="Gene3D" id="1.20.1740.10">
    <property type="entry name" value="Amino acid/polyamine transporter I"/>
    <property type="match status" value="1"/>
</dbReference>
<evidence type="ECO:0000256" key="2">
    <source>
        <dbReference type="ARBA" id="ARBA00022475"/>
    </source>
</evidence>
<dbReference type="Proteomes" id="UP000008811">
    <property type="component" value="Chromosome"/>
</dbReference>
<accession>B3QLT7</accession>
<dbReference type="eggNOG" id="COG0531">
    <property type="taxonomic scope" value="Bacteria"/>
</dbReference>
<feature type="transmembrane region" description="Helical" evidence="6">
    <location>
        <begin position="12"/>
        <end position="33"/>
    </location>
</feature>
<dbReference type="RefSeq" id="WP_012503256.1">
    <property type="nucleotide sequence ID" value="NC_011027.1"/>
</dbReference>
<keyword evidence="2" id="KW-1003">Cell membrane</keyword>
<dbReference type="GO" id="GO:0005886">
    <property type="term" value="C:plasma membrane"/>
    <property type="evidence" value="ECO:0007669"/>
    <property type="project" value="UniProtKB-SubCell"/>
</dbReference>
<gene>
    <name evidence="7" type="ordered locus">Cpar_2036</name>
</gene>
<feature type="transmembrane region" description="Helical" evidence="6">
    <location>
        <begin position="126"/>
        <end position="150"/>
    </location>
</feature>
<sequence>MAGESKNKKAVGLVGAIAIGIGGMVGGGIFAVLGEAVSLARKATPIAFLFSGIIALLTSYAYAKLSVRFQSRGGTVLFVDQAFGSNIASGSVNLMLWLSYLVTIALYAAAFASYAGTFFPQIHSSLFRHALISIAIVLPTLINLVSASFVSKSETAIVALKLLLLLVILGFSLPALASAPVTLPAPGAVPSIFMAGMVIFVAYEGFELIANASEEITNPERNLPLAFYISVVVVIVLYVLIGFVTVQAVPEAQLMRAKDYALAVAAKPALGQTGFVIVSVAALLATFSAINATIYGNARLGYFLARDGELPEIFDRQAWNEPVMGVVMTAAISLVIANAISLTEIAVIASASFLLIFALINASAFRLRKEIGGNGAVFVAGLLLCLAALVALLVQASSASPRAVPVFLAFIAVSVLFELLYGCRVRKCFLGRIFGQDQQDTSK</sequence>
<feature type="transmembrane region" description="Helical" evidence="6">
    <location>
        <begin position="323"/>
        <end position="340"/>
    </location>
</feature>
<keyword evidence="3 6" id="KW-0812">Transmembrane</keyword>
<evidence type="ECO:0000313" key="8">
    <source>
        <dbReference type="Proteomes" id="UP000008811"/>
    </source>
</evidence>
<dbReference type="OrthoDB" id="9810109at2"/>
<proteinExistence type="predicted"/>
<name>B3QLT7_CHLP8</name>
<feature type="transmembrane region" description="Helical" evidence="6">
    <location>
        <begin position="227"/>
        <end position="249"/>
    </location>
</feature>
<feature type="transmembrane region" description="Helical" evidence="6">
    <location>
        <begin position="269"/>
        <end position="290"/>
    </location>
</feature>
<feature type="transmembrane region" description="Helical" evidence="6">
    <location>
        <begin position="45"/>
        <end position="63"/>
    </location>
</feature>
<evidence type="ECO:0000256" key="3">
    <source>
        <dbReference type="ARBA" id="ARBA00022692"/>
    </source>
</evidence>
<dbReference type="InterPro" id="IPR050367">
    <property type="entry name" value="APC_superfamily"/>
</dbReference>
<protein>
    <submittedName>
        <fullName evidence="7">Amino acid permease-associated region</fullName>
    </submittedName>
</protein>
<feature type="transmembrane region" description="Helical" evidence="6">
    <location>
        <begin position="187"/>
        <end position="206"/>
    </location>
</feature>
<dbReference type="HOGENOM" id="CLU_007946_15_2_10"/>
<dbReference type="KEGG" id="cpc:Cpar_2036"/>
<organism evidence="7 8">
    <name type="scientific">Chlorobaculum parvum (strain DSM 263 / NCIMB 8327)</name>
    <name type="common">Chlorobium vibrioforme subsp. thiosulfatophilum</name>
    <dbReference type="NCBI Taxonomy" id="517417"/>
    <lineage>
        <taxon>Bacteria</taxon>
        <taxon>Pseudomonadati</taxon>
        <taxon>Chlorobiota</taxon>
        <taxon>Chlorobiia</taxon>
        <taxon>Chlorobiales</taxon>
        <taxon>Chlorobiaceae</taxon>
        <taxon>Chlorobaculum</taxon>
    </lineage>
</organism>
<dbReference type="PANTHER" id="PTHR42770">
    <property type="entry name" value="AMINO ACID TRANSPORTER-RELATED"/>
    <property type="match status" value="1"/>
</dbReference>
<evidence type="ECO:0000256" key="1">
    <source>
        <dbReference type="ARBA" id="ARBA00004651"/>
    </source>
</evidence>
<dbReference type="STRING" id="517417.Cpar_2036"/>
<feature type="transmembrane region" description="Helical" evidence="6">
    <location>
        <begin position="162"/>
        <end position="181"/>
    </location>
</feature>
<feature type="transmembrane region" description="Helical" evidence="6">
    <location>
        <begin position="94"/>
        <end position="114"/>
    </location>
</feature>
<dbReference type="Pfam" id="PF13520">
    <property type="entry name" value="AA_permease_2"/>
    <property type="match status" value="1"/>
</dbReference>
<dbReference type="EMBL" id="CP001099">
    <property type="protein sequence ID" value="ACF12423.1"/>
    <property type="molecule type" value="Genomic_DNA"/>
</dbReference>
<dbReference type="InterPro" id="IPR002293">
    <property type="entry name" value="AA/rel_permease1"/>
</dbReference>
<evidence type="ECO:0000256" key="5">
    <source>
        <dbReference type="ARBA" id="ARBA00023136"/>
    </source>
</evidence>
<keyword evidence="4 6" id="KW-1133">Transmembrane helix</keyword>
<dbReference type="AlphaFoldDB" id="B3QLT7"/>
<evidence type="ECO:0000256" key="6">
    <source>
        <dbReference type="SAM" id="Phobius"/>
    </source>
</evidence>
<feature type="transmembrane region" description="Helical" evidence="6">
    <location>
        <begin position="403"/>
        <end position="423"/>
    </location>
</feature>
<dbReference type="PIRSF" id="PIRSF006060">
    <property type="entry name" value="AA_transporter"/>
    <property type="match status" value="1"/>
</dbReference>
<keyword evidence="8" id="KW-1185">Reference proteome</keyword>